<dbReference type="EMBL" id="JABEZX010000009">
    <property type="protein sequence ID" value="MBA0564537.1"/>
    <property type="molecule type" value="Genomic_DNA"/>
</dbReference>
<proteinExistence type="predicted"/>
<reference evidence="1 2" key="1">
    <citation type="journal article" date="2019" name="Genome Biol. Evol.">
        <title>Insights into the evolution of the New World diploid cottons (Gossypium, subgenus Houzingenia) based on genome sequencing.</title>
        <authorList>
            <person name="Grover C.E."/>
            <person name="Arick M.A. 2nd"/>
            <person name="Thrash A."/>
            <person name="Conover J.L."/>
            <person name="Sanders W.S."/>
            <person name="Peterson D.G."/>
            <person name="Frelichowski J.E."/>
            <person name="Scheffler J.A."/>
            <person name="Scheffler B.E."/>
            <person name="Wendel J.F."/>
        </authorList>
    </citation>
    <scope>NUCLEOTIDE SEQUENCE [LARGE SCALE GENOMIC DNA]</scope>
    <source>
        <strain evidence="1">157</strain>
        <tissue evidence="1">Leaf</tissue>
    </source>
</reference>
<name>A0A7J8MIK9_9ROSI</name>
<accession>A0A7J8MIK9</accession>
<evidence type="ECO:0000313" key="2">
    <source>
        <dbReference type="Proteomes" id="UP000593572"/>
    </source>
</evidence>
<gene>
    <name evidence="1" type="ORF">Golob_009474</name>
</gene>
<organism evidence="1 2">
    <name type="scientific">Gossypium lobatum</name>
    <dbReference type="NCBI Taxonomy" id="34289"/>
    <lineage>
        <taxon>Eukaryota</taxon>
        <taxon>Viridiplantae</taxon>
        <taxon>Streptophyta</taxon>
        <taxon>Embryophyta</taxon>
        <taxon>Tracheophyta</taxon>
        <taxon>Spermatophyta</taxon>
        <taxon>Magnoliopsida</taxon>
        <taxon>eudicotyledons</taxon>
        <taxon>Gunneridae</taxon>
        <taxon>Pentapetalae</taxon>
        <taxon>rosids</taxon>
        <taxon>malvids</taxon>
        <taxon>Malvales</taxon>
        <taxon>Malvaceae</taxon>
        <taxon>Malvoideae</taxon>
        <taxon>Gossypium</taxon>
    </lineage>
</organism>
<dbReference type="Proteomes" id="UP000593572">
    <property type="component" value="Unassembled WGS sequence"/>
</dbReference>
<comment type="caution">
    <text evidence="1">The sequence shown here is derived from an EMBL/GenBank/DDBJ whole genome shotgun (WGS) entry which is preliminary data.</text>
</comment>
<keyword evidence="2" id="KW-1185">Reference proteome</keyword>
<evidence type="ECO:0000313" key="1">
    <source>
        <dbReference type="EMBL" id="MBA0564537.1"/>
    </source>
</evidence>
<dbReference type="AlphaFoldDB" id="A0A7J8MIK9"/>
<protein>
    <submittedName>
        <fullName evidence="1">Uncharacterized protein</fullName>
    </submittedName>
</protein>
<sequence>MIRESPILPLLEEFIRRLKSWSSESNLIEDSLAKIVHTRSLGLRLFVTLL</sequence>